<evidence type="ECO:0000313" key="4">
    <source>
        <dbReference type="EMBL" id="KAG5594198.1"/>
    </source>
</evidence>
<protein>
    <recommendedName>
        <fullName evidence="6">Anthocyanin acyltransferase</fullName>
    </recommendedName>
</protein>
<accession>A0A9J5Y545</accession>
<dbReference type="EMBL" id="JACXVP010000007">
    <property type="protein sequence ID" value="KAG5594198.1"/>
    <property type="molecule type" value="Genomic_DNA"/>
</dbReference>
<organism evidence="4 5">
    <name type="scientific">Solanum commersonii</name>
    <name type="common">Commerson's wild potato</name>
    <name type="synonym">Commerson's nightshade</name>
    <dbReference type="NCBI Taxonomy" id="4109"/>
    <lineage>
        <taxon>Eukaryota</taxon>
        <taxon>Viridiplantae</taxon>
        <taxon>Streptophyta</taxon>
        <taxon>Embryophyta</taxon>
        <taxon>Tracheophyta</taxon>
        <taxon>Spermatophyta</taxon>
        <taxon>Magnoliopsida</taxon>
        <taxon>eudicotyledons</taxon>
        <taxon>Gunneridae</taxon>
        <taxon>Pentapetalae</taxon>
        <taxon>asterids</taxon>
        <taxon>lamiids</taxon>
        <taxon>Solanales</taxon>
        <taxon>Solanaceae</taxon>
        <taxon>Solanoideae</taxon>
        <taxon>Solaneae</taxon>
        <taxon>Solanum</taxon>
    </lineage>
</organism>
<dbReference type="AlphaFoldDB" id="A0A9J5Y545"/>
<gene>
    <name evidence="4" type="ORF">H5410_035430</name>
</gene>
<proteinExistence type="inferred from homology"/>
<reference evidence="4 5" key="1">
    <citation type="submission" date="2020-09" db="EMBL/GenBank/DDBJ databases">
        <title>De no assembly of potato wild relative species, Solanum commersonii.</title>
        <authorList>
            <person name="Cho K."/>
        </authorList>
    </citation>
    <scope>NUCLEOTIDE SEQUENCE [LARGE SCALE GENOMIC DNA]</scope>
    <source>
        <strain evidence="4">LZ3.2</strain>
        <tissue evidence="4">Leaf</tissue>
    </source>
</reference>
<name>A0A9J5Y545_SOLCO</name>
<comment type="similarity">
    <text evidence="1">Belongs to the plant acyltransferase family.</text>
</comment>
<dbReference type="OrthoDB" id="1286446at2759"/>
<keyword evidence="3" id="KW-0012">Acyltransferase</keyword>
<dbReference type="InterPro" id="IPR023213">
    <property type="entry name" value="CAT-like_dom_sf"/>
</dbReference>
<dbReference type="PANTHER" id="PTHR31623">
    <property type="entry name" value="F21J9.9"/>
    <property type="match status" value="1"/>
</dbReference>
<keyword evidence="5" id="KW-1185">Reference proteome</keyword>
<evidence type="ECO:0000313" key="5">
    <source>
        <dbReference type="Proteomes" id="UP000824120"/>
    </source>
</evidence>
<sequence length="745" mass="85311">MESKSLTKIKILSKNIIKSFPTSNHVNDVDHPKIYKLSFFDQIALQMHVPCVLFYPIKYSTFPIHEQLEQSLSKLLTHVYPASGRFASDGQSINCHDEGVLYIKAKVDSQFCDFLKDAQKDIDLALNFFPKIDRSVSNLSITPLVVVQVTEFACGMGLALSVSAEHAVIDGFTALKFIYEWSKVSKMGINIHSDKINCFTFDDFGTIFPPTSDNHLLKRVKPPKDDHYHDLPEMVARRFVINQSVISKLRENVGVVYFRPSRVELAIAFLWKALINVYRRKNNGRLRPCLLSVPVNLRGKVDSPRYENSFGNFALEVPIKFIPGETGMELQEILLLIKDVIQKTNESFVKSSDDIYSLASKFHEEIQEWEENEQVDLCMASSLCRFPINEADFGWGKPCLLSFGLRRSDMFWLYDTQCGTEIIVQADLKKDYMDMFECDNDALTKINILSKDIIRSFPTSNHDNHVDHPKNYKLSFFDQSALQMHVRCVLFYPIKYSTFPKISIIHEQLEQSLSKILTHAYRASGRFASDGQSINCHDEVQVTEFTCGTGLALSMSTEHAVIDGFTALKFIYEWSKVSKMGINIHSDKINCFTFDDFCTIFPPTSDNDLLKRVKPPRDDHYHDFAQMVVRRFVINQSVISKLRKNVGVIYFKPSRVELVIAFLWRTLINISQRKNNGRLRPCLLSVPVNLCGKIDFPKYENSFGNFALEVPVKFISGETGMELQDILLLIKDVIQKNQCIICEIK</sequence>
<evidence type="ECO:0008006" key="6">
    <source>
        <dbReference type="Google" id="ProtNLM"/>
    </source>
</evidence>
<dbReference type="GO" id="GO:0016746">
    <property type="term" value="F:acyltransferase activity"/>
    <property type="evidence" value="ECO:0007669"/>
    <property type="project" value="UniProtKB-KW"/>
</dbReference>
<dbReference type="Pfam" id="PF02458">
    <property type="entry name" value="Transferase"/>
    <property type="match status" value="2"/>
</dbReference>
<evidence type="ECO:0000256" key="2">
    <source>
        <dbReference type="ARBA" id="ARBA00022679"/>
    </source>
</evidence>
<evidence type="ECO:0000256" key="1">
    <source>
        <dbReference type="ARBA" id="ARBA00009861"/>
    </source>
</evidence>
<dbReference type="Proteomes" id="UP000824120">
    <property type="component" value="Chromosome 7"/>
</dbReference>
<dbReference type="Gene3D" id="3.30.559.10">
    <property type="entry name" value="Chloramphenicol acetyltransferase-like domain"/>
    <property type="match status" value="5"/>
</dbReference>
<keyword evidence="2" id="KW-0808">Transferase</keyword>
<dbReference type="PANTHER" id="PTHR31623:SF74">
    <property type="entry name" value="ANTHOCYANIN ACYLTRANSFERASE"/>
    <property type="match status" value="1"/>
</dbReference>
<comment type="caution">
    <text evidence="4">The sequence shown here is derived from an EMBL/GenBank/DDBJ whole genome shotgun (WGS) entry which is preliminary data.</text>
</comment>
<evidence type="ECO:0000256" key="3">
    <source>
        <dbReference type="ARBA" id="ARBA00023315"/>
    </source>
</evidence>